<dbReference type="InterPro" id="IPR018712">
    <property type="entry name" value="Tle1-like_cat"/>
</dbReference>
<evidence type="ECO:0000259" key="2">
    <source>
        <dbReference type="Pfam" id="PF09994"/>
    </source>
</evidence>
<dbReference type="STRING" id="1036611.A0A1L9PSE2"/>
<evidence type="ECO:0000313" key="3">
    <source>
        <dbReference type="EMBL" id="OJJ04454.1"/>
    </source>
</evidence>
<name>A0A1L9PSE2_ASPVE</name>
<dbReference type="PANTHER" id="PTHR33840">
    <property type="match status" value="1"/>
</dbReference>
<evidence type="ECO:0000313" key="4">
    <source>
        <dbReference type="Proteomes" id="UP000184073"/>
    </source>
</evidence>
<dbReference type="Proteomes" id="UP000184073">
    <property type="component" value="Unassembled WGS sequence"/>
</dbReference>
<reference evidence="4" key="1">
    <citation type="journal article" date="2017" name="Genome Biol.">
        <title>Comparative genomics reveals high biological diversity and specific adaptations in the industrially and medically important fungal genus Aspergillus.</title>
        <authorList>
            <person name="de Vries R.P."/>
            <person name="Riley R."/>
            <person name="Wiebenga A."/>
            <person name="Aguilar-Osorio G."/>
            <person name="Amillis S."/>
            <person name="Uchima C.A."/>
            <person name="Anderluh G."/>
            <person name="Asadollahi M."/>
            <person name="Askin M."/>
            <person name="Barry K."/>
            <person name="Battaglia E."/>
            <person name="Bayram O."/>
            <person name="Benocci T."/>
            <person name="Braus-Stromeyer S.A."/>
            <person name="Caldana C."/>
            <person name="Canovas D."/>
            <person name="Cerqueira G.C."/>
            <person name="Chen F."/>
            <person name="Chen W."/>
            <person name="Choi C."/>
            <person name="Clum A."/>
            <person name="Dos Santos R.A."/>
            <person name="Damasio A.R."/>
            <person name="Diallinas G."/>
            <person name="Emri T."/>
            <person name="Fekete E."/>
            <person name="Flipphi M."/>
            <person name="Freyberg S."/>
            <person name="Gallo A."/>
            <person name="Gournas C."/>
            <person name="Habgood R."/>
            <person name="Hainaut M."/>
            <person name="Harispe M.L."/>
            <person name="Henrissat B."/>
            <person name="Hilden K.S."/>
            <person name="Hope R."/>
            <person name="Hossain A."/>
            <person name="Karabika E."/>
            <person name="Karaffa L."/>
            <person name="Karanyi Z."/>
            <person name="Krasevec N."/>
            <person name="Kuo A."/>
            <person name="Kusch H."/>
            <person name="LaButti K."/>
            <person name="Lagendijk E.L."/>
            <person name="Lapidus A."/>
            <person name="Levasseur A."/>
            <person name="Lindquist E."/>
            <person name="Lipzen A."/>
            <person name="Logrieco A.F."/>
            <person name="MacCabe A."/>
            <person name="Maekelae M.R."/>
            <person name="Malavazi I."/>
            <person name="Melin P."/>
            <person name="Meyer V."/>
            <person name="Mielnichuk N."/>
            <person name="Miskei M."/>
            <person name="Molnar A.P."/>
            <person name="Mule G."/>
            <person name="Ngan C.Y."/>
            <person name="Orejas M."/>
            <person name="Orosz E."/>
            <person name="Ouedraogo J.P."/>
            <person name="Overkamp K.M."/>
            <person name="Park H.-S."/>
            <person name="Perrone G."/>
            <person name="Piumi F."/>
            <person name="Punt P.J."/>
            <person name="Ram A.F."/>
            <person name="Ramon A."/>
            <person name="Rauscher S."/>
            <person name="Record E."/>
            <person name="Riano-Pachon D.M."/>
            <person name="Robert V."/>
            <person name="Roehrig J."/>
            <person name="Ruller R."/>
            <person name="Salamov A."/>
            <person name="Salih N.S."/>
            <person name="Samson R.A."/>
            <person name="Sandor E."/>
            <person name="Sanguinetti M."/>
            <person name="Schuetze T."/>
            <person name="Sepcic K."/>
            <person name="Shelest E."/>
            <person name="Sherlock G."/>
            <person name="Sophianopoulou V."/>
            <person name="Squina F.M."/>
            <person name="Sun H."/>
            <person name="Susca A."/>
            <person name="Todd R.B."/>
            <person name="Tsang A."/>
            <person name="Unkles S.E."/>
            <person name="van de Wiele N."/>
            <person name="van Rossen-Uffink D."/>
            <person name="Oliveira J.V."/>
            <person name="Vesth T.C."/>
            <person name="Visser J."/>
            <person name="Yu J.-H."/>
            <person name="Zhou M."/>
            <person name="Andersen M.R."/>
            <person name="Archer D.B."/>
            <person name="Baker S.E."/>
            <person name="Benoit I."/>
            <person name="Brakhage A.A."/>
            <person name="Braus G.H."/>
            <person name="Fischer R."/>
            <person name="Frisvad J.C."/>
            <person name="Goldman G.H."/>
            <person name="Houbraken J."/>
            <person name="Oakley B."/>
            <person name="Pocsi I."/>
            <person name="Scazzocchio C."/>
            <person name="Seiboth B."/>
            <person name="vanKuyk P.A."/>
            <person name="Wortman J."/>
            <person name="Dyer P.S."/>
            <person name="Grigoriev I.V."/>
        </authorList>
    </citation>
    <scope>NUCLEOTIDE SEQUENCE [LARGE SCALE GENOMIC DNA]</scope>
    <source>
        <strain evidence="4">CBS 583.65</strain>
    </source>
</reference>
<dbReference type="InterPro" id="IPR029058">
    <property type="entry name" value="AB_hydrolase_fold"/>
</dbReference>
<feature type="compositionally biased region" description="Polar residues" evidence="1">
    <location>
        <begin position="282"/>
        <end position="296"/>
    </location>
</feature>
<dbReference type="EMBL" id="KV878131">
    <property type="protein sequence ID" value="OJJ04454.1"/>
    <property type="molecule type" value="Genomic_DNA"/>
</dbReference>
<feature type="domain" description="T6SS Phospholipase effector Tle1-like catalytic" evidence="2">
    <location>
        <begin position="8"/>
        <end position="345"/>
    </location>
</feature>
<dbReference type="AlphaFoldDB" id="A0A1L9PSE2"/>
<organism evidence="3 4">
    <name type="scientific">Aspergillus versicolor CBS 583.65</name>
    <dbReference type="NCBI Taxonomy" id="1036611"/>
    <lineage>
        <taxon>Eukaryota</taxon>
        <taxon>Fungi</taxon>
        <taxon>Dikarya</taxon>
        <taxon>Ascomycota</taxon>
        <taxon>Pezizomycotina</taxon>
        <taxon>Eurotiomycetes</taxon>
        <taxon>Eurotiomycetidae</taxon>
        <taxon>Eurotiales</taxon>
        <taxon>Aspergillaceae</taxon>
        <taxon>Aspergillus</taxon>
        <taxon>Aspergillus subgen. Nidulantes</taxon>
    </lineage>
</organism>
<dbReference type="Pfam" id="PF09994">
    <property type="entry name" value="T6SS_Tle1-like_cat"/>
    <property type="match status" value="1"/>
</dbReference>
<dbReference type="SUPFAM" id="SSF53474">
    <property type="entry name" value="alpha/beta-Hydrolases"/>
    <property type="match status" value="1"/>
</dbReference>
<gene>
    <name evidence="3" type="ORF">ASPVEDRAFT_135421</name>
</gene>
<proteinExistence type="predicted"/>
<accession>A0A1L9PSE2</accession>
<dbReference type="GeneID" id="63722724"/>
<dbReference type="OrthoDB" id="3162439at2759"/>
<protein>
    <recommendedName>
        <fullName evidence="2">T6SS Phospholipase effector Tle1-like catalytic domain-containing protein</fullName>
    </recommendedName>
</protein>
<evidence type="ECO:0000256" key="1">
    <source>
        <dbReference type="SAM" id="MobiDB-lite"/>
    </source>
</evidence>
<dbReference type="PANTHER" id="PTHR33840:SF2">
    <property type="entry name" value="TLE1 PHOSPHOLIPASE DOMAIN-CONTAINING PROTEIN"/>
    <property type="match status" value="1"/>
</dbReference>
<keyword evidence="4" id="KW-1185">Reference proteome</keyword>
<feature type="region of interest" description="Disordered" evidence="1">
    <location>
        <begin position="238"/>
        <end position="260"/>
    </location>
</feature>
<sequence>MEKPAAYKEFVLCFDGTGYRFRGDDADSNVLKIYRMLNRNNPSQLHYYQPGVGSNTTSIWQVYEAHKNKLKRWFLNTKDAAMGTTFDDHVMDGYRYLMRFYCPGDGIYIFGFSRGAYVARMLAEMLDHIGLLEAGNEGKVRYVWNIYSQWAKQSNSIDVEQAEKDRLYKYMKALRETFCRPVSQIRFLGLFDTVNSIPRFEVNRNKFLFPYTARTSARVIRHAVAIDEHRAKFREDLLSDTNPNMTQKERKRRARLNGHEKLEQGHYSGEAYYRPSLDRRQTSSGDQTLTGSSASNDVDEEKAYDQDIEEVWFPGCHADIGGGRKLDEDEEYALSHVPLVWMVNEAQDAGLQFDPEKRKLFRCFYDPRDSCLSPTEKVTVNQQETDELAQFKSALWRAATTSRIHDFLQYGQGVAWTTVLTWKIVEYLPLRRIGLQEDGSWRVIRWPLPLGERRDVPRDAKVHLSAVRRMEANSNYRPDNLIRGKRWKKKCPREFGIGQWEAYTHCGCPIRETYQKMPDTRT</sequence>
<dbReference type="VEuPathDB" id="FungiDB:ASPVEDRAFT_135421"/>
<dbReference type="RefSeq" id="XP_040670216.1">
    <property type="nucleotide sequence ID" value="XM_040807213.1"/>
</dbReference>
<feature type="region of interest" description="Disordered" evidence="1">
    <location>
        <begin position="278"/>
        <end position="301"/>
    </location>
</feature>